<dbReference type="RefSeq" id="WP_146197874.1">
    <property type="nucleotide sequence ID" value="NZ_JACWLN010000011.1"/>
</dbReference>
<reference evidence="1 2" key="1">
    <citation type="submission" date="2020-07" db="EMBL/GenBank/DDBJ databases">
        <title>The draft genome sequence of Maribacter polysiphoniae KCTC 22021.</title>
        <authorList>
            <person name="Mu L."/>
        </authorList>
    </citation>
    <scope>NUCLEOTIDE SEQUENCE [LARGE SCALE GENOMIC DNA]</scope>
    <source>
        <strain evidence="1 2">KCTC 22021</strain>
    </source>
</reference>
<proteinExistence type="predicted"/>
<gene>
    <name evidence="1" type="ORF">HZY62_18295</name>
</gene>
<dbReference type="EMBL" id="JACWLN010000011">
    <property type="protein sequence ID" value="MBD1262555.1"/>
    <property type="molecule type" value="Genomic_DNA"/>
</dbReference>
<accession>A0ABR7W450</accession>
<evidence type="ECO:0000313" key="1">
    <source>
        <dbReference type="EMBL" id="MBD1262555.1"/>
    </source>
</evidence>
<comment type="caution">
    <text evidence="1">The sequence shown here is derived from an EMBL/GenBank/DDBJ whole genome shotgun (WGS) entry which is preliminary data.</text>
</comment>
<protein>
    <submittedName>
        <fullName evidence="1">Uncharacterized protein</fullName>
    </submittedName>
</protein>
<organism evidence="1 2">
    <name type="scientific">Maribacter polysiphoniae</name>
    <dbReference type="NCBI Taxonomy" id="429344"/>
    <lineage>
        <taxon>Bacteria</taxon>
        <taxon>Pseudomonadati</taxon>
        <taxon>Bacteroidota</taxon>
        <taxon>Flavobacteriia</taxon>
        <taxon>Flavobacteriales</taxon>
        <taxon>Flavobacteriaceae</taxon>
        <taxon>Maribacter</taxon>
    </lineage>
</organism>
<name>A0ABR7W450_9FLAO</name>
<dbReference type="Proteomes" id="UP000651837">
    <property type="component" value="Unassembled WGS sequence"/>
</dbReference>
<keyword evidence="2" id="KW-1185">Reference proteome</keyword>
<sequence>MPFPIIGILSAEFSEGRWFINTLLNQSDVFTVLSNLDPAVLKQLFSGKSTNPDINKIIAKTSQNGLFNMFLMGQLYTEFNNDESIRSQMKDKRLIIEDYEFKNASLAVKPVTTKYTVLNPFVLDHAKFLEYTKKDKGVMNDEKGQKAYEGKPEAVVLKNTPIDFMVKLEFATQGKTYHLIKYFDYTDQVVLITNNEGNFSISPSKRGCKLNSV</sequence>
<evidence type="ECO:0000313" key="2">
    <source>
        <dbReference type="Proteomes" id="UP000651837"/>
    </source>
</evidence>